<feature type="domain" description="Carbohydrate kinase FGGY C-terminal" evidence="6">
    <location>
        <begin position="257"/>
        <end position="448"/>
    </location>
</feature>
<keyword evidence="3 4" id="KW-0418">Kinase</keyword>
<dbReference type="EC" id="2.7.1.12" evidence="7"/>
<evidence type="ECO:0000256" key="2">
    <source>
        <dbReference type="ARBA" id="ARBA00022679"/>
    </source>
</evidence>
<evidence type="ECO:0000256" key="1">
    <source>
        <dbReference type="ARBA" id="ARBA00009156"/>
    </source>
</evidence>
<dbReference type="Proteomes" id="UP001597393">
    <property type="component" value="Unassembled WGS sequence"/>
</dbReference>
<comment type="caution">
    <text evidence="7">The sequence shown here is derived from an EMBL/GenBank/DDBJ whole genome shotgun (WGS) entry which is preliminary data.</text>
</comment>
<dbReference type="RefSeq" id="WP_380867447.1">
    <property type="nucleotide sequence ID" value="NZ_JBHUMA010000004.1"/>
</dbReference>
<dbReference type="PANTHER" id="PTHR43095:SF2">
    <property type="entry name" value="GLUCONOKINASE"/>
    <property type="match status" value="1"/>
</dbReference>
<gene>
    <name evidence="7" type="ORF">ACFSQ3_03310</name>
</gene>
<reference evidence="8" key="1">
    <citation type="journal article" date="2019" name="Int. J. Syst. Evol. Microbiol.">
        <title>The Global Catalogue of Microorganisms (GCM) 10K type strain sequencing project: providing services to taxonomists for standard genome sequencing and annotation.</title>
        <authorList>
            <consortium name="The Broad Institute Genomics Platform"/>
            <consortium name="The Broad Institute Genome Sequencing Center for Infectious Disease"/>
            <person name="Wu L."/>
            <person name="Ma J."/>
        </authorList>
    </citation>
    <scope>NUCLEOTIDE SEQUENCE [LARGE SCALE GENOMIC DNA]</scope>
    <source>
        <strain evidence="8">KCTC 42248</strain>
    </source>
</reference>
<keyword evidence="8" id="KW-1185">Reference proteome</keyword>
<dbReference type="Pfam" id="PF02782">
    <property type="entry name" value="FGGY_C"/>
    <property type="match status" value="1"/>
</dbReference>
<dbReference type="InterPro" id="IPR018483">
    <property type="entry name" value="Carb_kinase_FGGY_CS"/>
</dbReference>
<dbReference type="InterPro" id="IPR050406">
    <property type="entry name" value="FGGY_Carb_Kinase"/>
</dbReference>
<evidence type="ECO:0000313" key="8">
    <source>
        <dbReference type="Proteomes" id="UP001597393"/>
    </source>
</evidence>
<evidence type="ECO:0000313" key="7">
    <source>
        <dbReference type="EMBL" id="MFD2597969.1"/>
    </source>
</evidence>
<feature type="domain" description="Carbohydrate kinase FGGY N-terminal" evidence="5">
    <location>
        <begin position="1"/>
        <end position="247"/>
    </location>
</feature>
<protein>
    <submittedName>
        <fullName evidence="7">Gluconokinase</fullName>
        <ecNumber evidence="7">2.7.1.12</ecNumber>
    </submittedName>
</protein>
<name>A0ABW5NFV6_9SPHI</name>
<dbReference type="InterPro" id="IPR018484">
    <property type="entry name" value="FGGY_N"/>
</dbReference>
<dbReference type="Pfam" id="PF00370">
    <property type="entry name" value="FGGY_N"/>
    <property type="match status" value="1"/>
</dbReference>
<accession>A0ABW5NFV6</accession>
<dbReference type="GO" id="GO:0046316">
    <property type="term" value="F:gluconokinase activity"/>
    <property type="evidence" value="ECO:0007669"/>
    <property type="project" value="UniProtKB-EC"/>
</dbReference>
<evidence type="ECO:0000259" key="6">
    <source>
        <dbReference type="Pfam" id="PF02782"/>
    </source>
</evidence>
<dbReference type="EMBL" id="JBHUMA010000004">
    <property type="protein sequence ID" value="MFD2597969.1"/>
    <property type="molecule type" value="Genomic_DNA"/>
</dbReference>
<dbReference type="InterPro" id="IPR018485">
    <property type="entry name" value="FGGY_C"/>
</dbReference>
<dbReference type="PANTHER" id="PTHR43095">
    <property type="entry name" value="SUGAR KINASE"/>
    <property type="match status" value="1"/>
</dbReference>
<dbReference type="PIRSF" id="PIRSF000538">
    <property type="entry name" value="GlpK"/>
    <property type="match status" value="1"/>
</dbReference>
<dbReference type="CDD" id="cd07770">
    <property type="entry name" value="ASKHA_NBD_FGGY_GntK"/>
    <property type="match status" value="1"/>
</dbReference>
<sequence>MIIGLDIGTSSTKAVAFDHQGNVMAQHAVPYPILTPQEGYYEQDSETIYQACVTSVSEVMTQLQTSDHEMQPLCISVSSAMHALIAVDEIGQPLTNCIIWADRRSEQIASDLKASEQGEALYMQTGTPIHPMSLLCKLMWMGTQNATVFNKAHKFIGIKEYLFFKLFGHYVVDHSIASATGLFDIHQLKWSEVALQLAGISANKLSLPVDVHHTSTLTREDLAGRMRIPVGTKFVIGGSDGCLANLGVGAVQPGVASVTVGTSGAVRVMSARPSEDKKQRVFSYVLRPNEYVVGGAVNNGGVLRNWFRDTFMQELSHFPDEINTSDLLNEVIQSVAPGSEGLIFLPYLTGERAPHWNANAKGVYFGIQIQHNKSHFARAMMEGMLFAIYSVALALEETTGPIHTVYASGGLARSPIWVQMLSDVFNKPVFVKDTIESSAWGAALIGMEALGLQVDAEGGQVDMPSSSENIRDQSFVPNKEYHEIYIKNFQQFERLYDKLKEEF</sequence>
<keyword evidence="2 4" id="KW-0808">Transferase</keyword>
<dbReference type="PROSITE" id="PS00445">
    <property type="entry name" value="FGGY_KINASES_2"/>
    <property type="match status" value="1"/>
</dbReference>
<evidence type="ECO:0000259" key="5">
    <source>
        <dbReference type="Pfam" id="PF00370"/>
    </source>
</evidence>
<dbReference type="SUPFAM" id="SSF53067">
    <property type="entry name" value="Actin-like ATPase domain"/>
    <property type="match status" value="2"/>
</dbReference>
<evidence type="ECO:0000256" key="4">
    <source>
        <dbReference type="RuleBase" id="RU003733"/>
    </source>
</evidence>
<comment type="similarity">
    <text evidence="1 4">Belongs to the FGGY kinase family.</text>
</comment>
<evidence type="ECO:0000256" key="3">
    <source>
        <dbReference type="ARBA" id="ARBA00022777"/>
    </source>
</evidence>
<dbReference type="InterPro" id="IPR000577">
    <property type="entry name" value="Carb_kinase_FGGY"/>
</dbReference>
<proteinExistence type="inferred from homology"/>
<dbReference type="InterPro" id="IPR043129">
    <property type="entry name" value="ATPase_NBD"/>
</dbReference>
<organism evidence="7 8">
    <name type="scientific">Sphingobacterium corticis</name>
    <dbReference type="NCBI Taxonomy" id="1812823"/>
    <lineage>
        <taxon>Bacteria</taxon>
        <taxon>Pseudomonadati</taxon>
        <taxon>Bacteroidota</taxon>
        <taxon>Sphingobacteriia</taxon>
        <taxon>Sphingobacteriales</taxon>
        <taxon>Sphingobacteriaceae</taxon>
        <taxon>Sphingobacterium</taxon>
    </lineage>
</organism>
<dbReference type="Gene3D" id="3.30.420.40">
    <property type="match status" value="2"/>
</dbReference>